<dbReference type="Proteomes" id="UP001156484">
    <property type="component" value="Chromosome"/>
</dbReference>
<proteinExistence type="predicted"/>
<keyword evidence="2" id="KW-1185">Reference proteome</keyword>
<gene>
    <name evidence="1" type="ORF">OED52_19450</name>
</gene>
<name>A0ACD4DFK6_9NOCA</name>
<reference evidence="1" key="1">
    <citation type="submission" date="2022-10" db="EMBL/GenBank/DDBJ databases">
        <title>Rhodococcus ferula Z13 complete genome.</title>
        <authorList>
            <person name="Long X."/>
            <person name="Zang M."/>
        </authorList>
    </citation>
    <scope>NUCLEOTIDE SEQUENCE</scope>
    <source>
        <strain evidence="1">Z13</strain>
    </source>
</reference>
<sequence length="54" mass="6001">MSIRSTSQMGAARTDRSAGRPRRVEHDGPSYTEVIHSQLFSNYRAPRGDAKHSA</sequence>
<protein>
    <submittedName>
        <fullName evidence="1">Uncharacterized protein</fullName>
    </submittedName>
</protein>
<accession>A0ACD4DFK6</accession>
<dbReference type="EMBL" id="CP107551">
    <property type="protein sequence ID" value="UYP18783.1"/>
    <property type="molecule type" value="Genomic_DNA"/>
</dbReference>
<organism evidence="1 2">
    <name type="scientific">Rhodococcus sacchari</name>
    <dbReference type="NCBI Taxonomy" id="2962047"/>
    <lineage>
        <taxon>Bacteria</taxon>
        <taxon>Bacillati</taxon>
        <taxon>Actinomycetota</taxon>
        <taxon>Actinomycetes</taxon>
        <taxon>Mycobacteriales</taxon>
        <taxon>Nocardiaceae</taxon>
        <taxon>Rhodococcus</taxon>
    </lineage>
</organism>
<evidence type="ECO:0000313" key="1">
    <source>
        <dbReference type="EMBL" id="UYP18783.1"/>
    </source>
</evidence>
<evidence type="ECO:0000313" key="2">
    <source>
        <dbReference type="Proteomes" id="UP001156484"/>
    </source>
</evidence>